<dbReference type="SUPFAM" id="SSF46785">
    <property type="entry name" value="Winged helix' DNA-binding domain"/>
    <property type="match status" value="1"/>
</dbReference>
<dbReference type="InterPro" id="IPR036390">
    <property type="entry name" value="WH_DNA-bd_sf"/>
</dbReference>
<dbReference type="AlphaFoldDB" id="A0A9W6C6J7"/>
<keyword evidence="3" id="KW-0804">Transcription</keyword>
<feature type="domain" description="HTH marR-type" evidence="4">
    <location>
        <begin position="8"/>
        <end position="140"/>
    </location>
</feature>
<evidence type="ECO:0000313" key="5">
    <source>
        <dbReference type="EMBL" id="GLG05119.1"/>
    </source>
</evidence>
<reference evidence="5 6" key="1">
    <citation type="journal article" date="2023" name="Int. J. Syst. Evol. Microbiol.">
        <title>Sellimonas catena sp. nov., isolated from human faeces.</title>
        <authorList>
            <person name="Hisatomi A."/>
            <person name="Ohkuma M."/>
            <person name="Sakamoto M."/>
        </authorList>
    </citation>
    <scope>NUCLEOTIDE SEQUENCE [LARGE SCALE GENOMIC DNA]</scope>
    <source>
        <strain evidence="5 6">12EGH17</strain>
    </source>
</reference>
<sequence>MEERSVREIPVPLLLNQILHAQTYRIMQCMKDVDLKPGQAGCLFILSKEGKLPQKDIAKKLGVKPPSITALLKKLEARGLIIRSQDDQDQRVSWITLSEEGKHYINKIKDMMKEMDEAMFQDVLPEEKLLFRRILLQIRENLMTKEEIESCSIDFKKKCMADLDDKK</sequence>
<dbReference type="InterPro" id="IPR036388">
    <property type="entry name" value="WH-like_DNA-bd_sf"/>
</dbReference>
<name>A0A9W6C6J7_9FIRM</name>
<dbReference type="Pfam" id="PF01047">
    <property type="entry name" value="MarR"/>
    <property type="match status" value="1"/>
</dbReference>
<dbReference type="GO" id="GO:0003700">
    <property type="term" value="F:DNA-binding transcription factor activity"/>
    <property type="evidence" value="ECO:0007669"/>
    <property type="project" value="InterPro"/>
</dbReference>
<dbReference type="SMART" id="SM00347">
    <property type="entry name" value="HTH_MARR"/>
    <property type="match status" value="1"/>
</dbReference>
<dbReference type="RefSeq" id="WP_087167504.1">
    <property type="nucleotide sequence ID" value="NZ_BSBO01000024.1"/>
</dbReference>
<dbReference type="PANTHER" id="PTHR42756:SF1">
    <property type="entry name" value="TRANSCRIPTIONAL REPRESSOR OF EMRAB OPERON"/>
    <property type="match status" value="1"/>
</dbReference>
<dbReference type="PANTHER" id="PTHR42756">
    <property type="entry name" value="TRANSCRIPTIONAL REGULATOR, MARR"/>
    <property type="match status" value="1"/>
</dbReference>
<dbReference type="EMBL" id="BSBO01000024">
    <property type="protein sequence ID" value="GLG05119.1"/>
    <property type="molecule type" value="Genomic_DNA"/>
</dbReference>
<protein>
    <recommendedName>
        <fullName evidence="4">HTH marR-type domain-containing protein</fullName>
    </recommendedName>
</protein>
<gene>
    <name evidence="5" type="ORF">Selli1_22930</name>
</gene>
<evidence type="ECO:0000256" key="3">
    <source>
        <dbReference type="ARBA" id="ARBA00023163"/>
    </source>
</evidence>
<dbReference type="InterPro" id="IPR000835">
    <property type="entry name" value="HTH_MarR-typ"/>
</dbReference>
<dbReference type="PRINTS" id="PR00598">
    <property type="entry name" value="HTHMARR"/>
</dbReference>
<dbReference type="PROSITE" id="PS50995">
    <property type="entry name" value="HTH_MARR_2"/>
    <property type="match status" value="1"/>
</dbReference>
<comment type="caution">
    <text evidence="5">The sequence shown here is derived from an EMBL/GenBank/DDBJ whole genome shotgun (WGS) entry which is preliminary data.</text>
</comment>
<proteinExistence type="predicted"/>
<accession>A0A9W6C6J7</accession>
<keyword evidence="1" id="KW-0805">Transcription regulation</keyword>
<keyword evidence="2" id="KW-0238">DNA-binding</keyword>
<dbReference type="GO" id="GO:0003677">
    <property type="term" value="F:DNA binding"/>
    <property type="evidence" value="ECO:0007669"/>
    <property type="project" value="UniProtKB-KW"/>
</dbReference>
<evidence type="ECO:0000313" key="6">
    <source>
        <dbReference type="Proteomes" id="UP001145145"/>
    </source>
</evidence>
<evidence type="ECO:0000256" key="2">
    <source>
        <dbReference type="ARBA" id="ARBA00023125"/>
    </source>
</evidence>
<evidence type="ECO:0000259" key="4">
    <source>
        <dbReference type="PROSITE" id="PS50995"/>
    </source>
</evidence>
<dbReference type="Gene3D" id="1.10.10.10">
    <property type="entry name" value="Winged helix-like DNA-binding domain superfamily/Winged helix DNA-binding domain"/>
    <property type="match status" value="1"/>
</dbReference>
<dbReference type="Proteomes" id="UP001145145">
    <property type="component" value="Unassembled WGS sequence"/>
</dbReference>
<evidence type="ECO:0000256" key="1">
    <source>
        <dbReference type="ARBA" id="ARBA00023015"/>
    </source>
</evidence>
<keyword evidence="6" id="KW-1185">Reference proteome</keyword>
<organism evidence="5 6">
    <name type="scientific">Sellimonas catena</name>
    <dbReference type="NCBI Taxonomy" id="2994035"/>
    <lineage>
        <taxon>Bacteria</taxon>
        <taxon>Bacillati</taxon>
        <taxon>Bacillota</taxon>
        <taxon>Clostridia</taxon>
        <taxon>Lachnospirales</taxon>
        <taxon>Lachnospiraceae</taxon>
        <taxon>Sellimonas</taxon>
    </lineage>
</organism>